<feature type="domain" description="Ubiquitin-like" evidence="1">
    <location>
        <begin position="60"/>
        <end position="136"/>
    </location>
</feature>
<protein>
    <recommendedName>
        <fullName evidence="1">Ubiquitin-like domain-containing protein</fullName>
    </recommendedName>
</protein>
<dbReference type="Pfam" id="PF00240">
    <property type="entry name" value="ubiquitin"/>
    <property type="match status" value="1"/>
</dbReference>
<dbReference type="InterPro" id="IPR000626">
    <property type="entry name" value="Ubiquitin-like_dom"/>
</dbReference>
<gene>
    <name evidence="2" type="ORF">IRJ41_010995</name>
</gene>
<comment type="caution">
    <text evidence="2">The sequence shown here is derived from an EMBL/GenBank/DDBJ whole genome shotgun (WGS) entry which is preliminary data.</text>
</comment>
<dbReference type="SUPFAM" id="SSF54236">
    <property type="entry name" value="Ubiquitin-like"/>
    <property type="match status" value="1"/>
</dbReference>
<evidence type="ECO:0000313" key="2">
    <source>
        <dbReference type="EMBL" id="KAI7811155.1"/>
    </source>
</evidence>
<reference evidence="2" key="1">
    <citation type="submission" date="2021-02" db="EMBL/GenBank/DDBJ databases">
        <title>Comparative genomics reveals that relaxation of natural selection precedes convergent phenotypic evolution of cavefish.</title>
        <authorList>
            <person name="Peng Z."/>
        </authorList>
    </citation>
    <scope>NUCLEOTIDE SEQUENCE</scope>
    <source>
        <tissue evidence="2">Muscle</tissue>
    </source>
</reference>
<dbReference type="CDD" id="cd01763">
    <property type="entry name" value="Ubl_SUMO_like"/>
    <property type="match status" value="1"/>
</dbReference>
<dbReference type="EMBL" id="JAFHDT010000004">
    <property type="protein sequence ID" value="KAI7811155.1"/>
    <property type="molecule type" value="Genomic_DNA"/>
</dbReference>
<dbReference type="AlphaFoldDB" id="A0A9W7WYN9"/>
<proteinExistence type="predicted"/>
<organism evidence="2 3">
    <name type="scientific">Triplophysa rosa</name>
    <name type="common">Cave loach</name>
    <dbReference type="NCBI Taxonomy" id="992332"/>
    <lineage>
        <taxon>Eukaryota</taxon>
        <taxon>Metazoa</taxon>
        <taxon>Chordata</taxon>
        <taxon>Craniata</taxon>
        <taxon>Vertebrata</taxon>
        <taxon>Euteleostomi</taxon>
        <taxon>Actinopterygii</taxon>
        <taxon>Neopterygii</taxon>
        <taxon>Teleostei</taxon>
        <taxon>Ostariophysi</taxon>
        <taxon>Cypriniformes</taxon>
        <taxon>Nemacheilidae</taxon>
        <taxon>Triplophysa</taxon>
    </lineage>
</organism>
<name>A0A9W7WYN9_TRIRA</name>
<evidence type="ECO:0000259" key="1">
    <source>
        <dbReference type="PROSITE" id="PS50053"/>
    </source>
</evidence>
<keyword evidence="3" id="KW-1185">Reference proteome</keyword>
<dbReference type="PROSITE" id="PS50053">
    <property type="entry name" value="UBIQUITIN_2"/>
    <property type="match status" value="1"/>
</dbReference>
<evidence type="ECO:0000313" key="3">
    <source>
        <dbReference type="Proteomes" id="UP001059041"/>
    </source>
</evidence>
<dbReference type="Gene3D" id="3.10.20.90">
    <property type="entry name" value="Phosphatidylinositol 3-kinase Catalytic Subunit, Chain A, domain 1"/>
    <property type="match status" value="1"/>
</dbReference>
<sequence>MTTDILPQNRYEHCRPRECVRGDPQDVQPIPLHPAFENTTHGVLTVHELIVLDSPIPDPVHVNILNGSDGTSVPFKMKSNDTIEKLKHKYLNMKPDFGRTLDLAYNGKPVKAHQTMAELQVKPGTTFITYQRCRGG</sequence>
<dbReference type="Proteomes" id="UP001059041">
    <property type="component" value="Linkage Group LG4"/>
</dbReference>
<dbReference type="InterPro" id="IPR029071">
    <property type="entry name" value="Ubiquitin-like_domsf"/>
</dbReference>
<accession>A0A9W7WYN9</accession>